<evidence type="ECO:0000259" key="7">
    <source>
        <dbReference type="PROSITE" id="PS50048"/>
    </source>
</evidence>
<dbReference type="SMART" id="SM00066">
    <property type="entry name" value="GAL4"/>
    <property type="match status" value="1"/>
</dbReference>
<accession>A0A0D2G444</accession>
<dbReference type="Gene3D" id="4.10.240.10">
    <property type="entry name" value="Zn(2)-C6 fungal-type DNA-binding domain"/>
    <property type="match status" value="1"/>
</dbReference>
<keyword evidence="3" id="KW-0238">DNA-binding</keyword>
<dbReference type="InterPro" id="IPR013700">
    <property type="entry name" value="AflR"/>
</dbReference>
<feature type="region of interest" description="Disordered" evidence="6">
    <location>
        <begin position="1"/>
        <end position="37"/>
    </location>
</feature>
<evidence type="ECO:0000256" key="5">
    <source>
        <dbReference type="ARBA" id="ARBA00023242"/>
    </source>
</evidence>
<feature type="compositionally biased region" description="Acidic residues" evidence="6">
    <location>
        <begin position="199"/>
        <end position="211"/>
    </location>
</feature>
<dbReference type="Pfam" id="PF00172">
    <property type="entry name" value="Zn_clus"/>
    <property type="match status" value="1"/>
</dbReference>
<keyword evidence="4" id="KW-0804">Transcription</keyword>
<dbReference type="PROSITE" id="PS50048">
    <property type="entry name" value="ZN2_CY6_FUNGAL_2"/>
    <property type="match status" value="1"/>
</dbReference>
<organism evidence="8 9">
    <name type="scientific">Rhinocladiella mackenziei CBS 650.93</name>
    <dbReference type="NCBI Taxonomy" id="1442369"/>
    <lineage>
        <taxon>Eukaryota</taxon>
        <taxon>Fungi</taxon>
        <taxon>Dikarya</taxon>
        <taxon>Ascomycota</taxon>
        <taxon>Pezizomycotina</taxon>
        <taxon>Eurotiomycetes</taxon>
        <taxon>Chaetothyriomycetidae</taxon>
        <taxon>Chaetothyriales</taxon>
        <taxon>Herpotrichiellaceae</taxon>
        <taxon>Rhinocladiella</taxon>
    </lineage>
</organism>
<evidence type="ECO:0000256" key="4">
    <source>
        <dbReference type="ARBA" id="ARBA00023163"/>
    </source>
</evidence>
<dbReference type="GO" id="GO:0045122">
    <property type="term" value="P:aflatoxin biosynthetic process"/>
    <property type="evidence" value="ECO:0007669"/>
    <property type="project" value="InterPro"/>
</dbReference>
<feature type="region of interest" description="Disordered" evidence="6">
    <location>
        <begin position="192"/>
        <end position="216"/>
    </location>
</feature>
<dbReference type="VEuPathDB" id="FungiDB:Z518_00502"/>
<gene>
    <name evidence="8" type="ORF">Z518_00502</name>
</gene>
<name>A0A0D2G444_9EURO</name>
<dbReference type="GO" id="GO:0000981">
    <property type="term" value="F:DNA-binding transcription factor activity, RNA polymerase II-specific"/>
    <property type="evidence" value="ECO:0007669"/>
    <property type="project" value="InterPro"/>
</dbReference>
<evidence type="ECO:0000256" key="3">
    <source>
        <dbReference type="ARBA" id="ARBA00023125"/>
    </source>
</evidence>
<feature type="compositionally biased region" description="Low complexity" evidence="6">
    <location>
        <begin position="18"/>
        <end position="28"/>
    </location>
</feature>
<evidence type="ECO:0000256" key="2">
    <source>
        <dbReference type="ARBA" id="ARBA00023015"/>
    </source>
</evidence>
<feature type="region of interest" description="Disordered" evidence="6">
    <location>
        <begin position="341"/>
        <end position="370"/>
    </location>
</feature>
<reference evidence="8 9" key="1">
    <citation type="submission" date="2015-01" db="EMBL/GenBank/DDBJ databases">
        <title>The Genome Sequence of Rhinocladiella mackenzie CBS 650.93.</title>
        <authorList>
            <consortium name="The Broad Institute Genomics Platform"/>
            <person name="Cuomo C."/>
            <person name="de Hoog S."/>
            <person name="Gorbushina A."/>
            <person name="Stielow B."/>
            <person name="Teixiera M."/>
            <person name="Abouelleil A."/>
            <person name="Chapman S.B."/>
            <person name="Priest M."/>
            <person name="Young S.K."/>
            <person name="Wortman J."/>
            <person name="Nusbaum C."/>
            <person name="Birren B."/>
        </authorList>
    </citation>
    <scope>NUCLEOTIDE SEQUENCE [LARGE SCALE GENOMIC DNA]</scope>
    <source>
        <strain evidence="8 9">CBS 650.93</strain>
    </source>
</reference>
<feature type="region of interest" description="Disordered" evidence="6">
    <location>
        <begin position="73"/>
        <end position="104"/>
    </location>
</feature>
<evidence type="ECO:0000256" key="6">
    <source>
        <dbReference type="SAM" id="MobiDB-lite"/>
    </source>
</evidence>
<dbReference type="AlphaFoldDB" id="A0A0D2G444"/>
<keyword evidence="2" id="KW-0805">Transcription regulation</keyword>
<dbReference type="PROSITE" id="PS00463">
    <property type="entry name" value="ZN2_CY6_FUNGAL_1"/>
    <property type="match status" value="1"/>
</dbReference>
<evidence type="ECO:0000313" key="8">
    <source>
        <dbReference type="EMBL" id="KIX09422.1"/>
    </source>
</evidence>
<feature type="compositionally biased region" description="Low complexity" evidence="6">
    <location>
        <begin position="357"/>
        <end position="370"/>
    </location>
</feature>
<dbReference type="GO" id="GO:0003677">
    <property type="term" value="F:DNA binding"/>
    <property type="evidence" value="ECO:0007669"/>
    <property type="project" value="UniProtKB-KW"/>
</dbReference>
<dbReference type="RefSeq" id="XP_013276558.1">
    <property type="nucleotide sequence ID" value="XM_013421104.1"/>
</dbReference>
<keyword evidence="5" id="KW-0539">Nucleus</keyword>
<dbReference type="GO" id="GO:0008270">
    <property type="term" value="F:zinc ion binding"/>
    <property type="evidence" value="ECO:0007669"/>
    <property type="project" value="InterPro"/>
</dbReference>
<evidence type="ECO:0000256" key="1">
    <source>
        <dbReference type="ARBA" id="ARBA00022723"/>
    </source>
</evidence>
<dbReference type="Proteomes" id="UP000053617">
    <property type="component" value="Unassembled WGS sequence"/>
</dbReference>
<sequence length="434" mass="47657">MMTSPMKFVTPQGAACQSSSTHTNSLSSRNPTPTPQKLKLSCDPCAKLKVGCPRQQPECERCINKGRKCVYSSSQRGGRRRQRKKPENINSKLEQAQTNPGISPTISANTNKMDSLSPSYVDGGFVIPALEYATTPTVFHTEPDPIWPSVNDILSNLAPCQSGSGVVPPNEQRVAESQLTFRTNTIDSHLWPPLPEPECAIEEESESESEDLPTPRKDIEVATSKAVEDALLFNPTTTPSSLPAAPGSCFRRICEAFQMLKKQSATNCMFGAPDSHPDEESNALYRNIEYILDRTERAIEEATIIMKCPCHTDSTIRCALTLLLFEIISWYDTGVKELKAHRTQNPCQPRNGDNGGPESPSSTSSDRSSMSIPPILIGRLMLGHDETVGILAHLILSKIKKIRAMAQDLTTTGIVEVQGESLLESLVESFEELR</sequence>
<proteinExistence type="predicted"/>
<dbReference type="Pfam" id="PF08493">
    <property type="entry name" value="AflR"/>
    <property type="match status" value="1"/>
</dbReference>
<dbReference type="SUPFAM" id="SSF57701">
    <property type="entry name" value="Zn2/Cys6 DNA-binding domain"/>
    <property type="match status" value="1"/>
</dbReference>
<evidence type="ECO:0000313" key="9">
    <source>
        <dbReference type="Proteomes" id="UP000053617"/>
    </source>
</evidence>
<keyword evidence="9" id="KW-1185">Reference proteome</keyword>
<dbReference type="HOGENOM" id="CLU_051725_0_0_1"/>
<dbReference type="GO" id="GO:0005634">
    <property type="term" value="C:nucleus"/>
    <property type="evidence" value="ECO:0007669"/>
    <property type="project" value="InterPro"/>
</dbReference>
<dbReference type="CDD" id="cd00067">
    <property type="entry name" value="GAL4"/>
    <property type="match status" value="1"/>
</dbReference>
<dbReference type="InterPro" id="IPR036864">
    <property type="entry name" value="Zn2-C6_fun-type_DNA-bd_sf"/>
</dbReference>
<dbReference type="OrthoDB" id="4356994at2759"/>
<dbReference type="PRINTS" id="PR00755">
    <property type="entry name" value="AFLATOXINBRP"/>
</dbReference>
<dbReference type="EMBL" id="KN847475">
    <property type="protein sequence ID" value="KIX09422.1"/>
    <property type="molecule type" value="Genomic_DNA"/>
</dbReference>
<feature type="domain" description="Zn(2)-C6 fungal-type" evidence="7">
    <location>
        <begin position="41"/>
        <end position="71"/>
    </location>
</feature>
<protein>
    <recommendedName>
        <fullName evidence="7">Zn(2)-C6 fungal-type domain-containing protein</fullName>
    </recommendedName>
</protein>
<feature type="compositionally biased region" description="Polar residues" evidence="6">
    <location>
        <begin position="88"/>
        <end position="104"/>
    </location>
</feature>
<dbReference type="STRING" id="1442369.A0A0D2G444"/>
<keyword evidence="1" id="KW-0479">Metal-binding</keyword>
<dbReference type="InterPro" id="IPR001138">
    <property type="entry name" value="Zn2Cys6_DnaBD"/>
</dbReference>
<dbReference type="GeneID" id="25288573"/>